<evidence type="ECO:0000256" key="10">
    <source>
        <dbReference type="ARBA" id="ARBA00037301"/>
    </source>
</evidence>
<dbReference type="InterPro" id="IPR051993">
    <property type="entry name" value="Glycosyltransferase_8"/>
</dbReference>
<gene>
    <name evidence="13" type="ORF">Pcinc_010462</name>
</gene>
<keyword evidence="7" id="KW-1133">Transmembrane helix</keyword>
<keyword evidence="4" id="KW-0808">Transferase</keyword>
<dbReference type="GO" id="GO:0016020">
    <property type="term" value="C:membrane"/>
    <property type="evidence" value="ECO:0007669"/>
    <property type="project" value="UniProtKB-SubCell"/>
</dbReference>
<keyword evidence="6" id="KW-0735">Signal-anchor</keyword>
<dbReference type="AlphaFoldDB" id="A0AAE1KXC8"/>
<proteinExistence type="inferred from homology"/>
<dbReference type="PANTHER" id="PTHR46012">
    <property type="entry name" value="IP22168P"/>
    <property type="match status" value="1"/>
</dbReference>
<dbReference type="InterPro" id="IPR002495">
    <property type="entry name" value="Glyco_trans_8"/>
</dbReference>
<name>A0AAE1KXC8_PETCI</name>
<dbReference type="Pfam" id="PF01501">
    <property type="entry name" value="Glyco_transf_8"/>
    <property type="match status" value="1"/>
</dbReference>
<evidence type="ECO:0000256" key="5">
    <source>
        <dbReference type="ARBA" id="ARBA00022692"/>
    </source>
</evidence>
<keyword evidence="3" id="KW-0328">Glycosyltransferase</keyword>
<evidence type="ECO:0000256" key="9">
    <source>
        <dbReference type="ARBA" id="ARBA00023180"/>
    </source>
</evidence>
<evidence type="ECO:0000256" key="6">
    <source>
        <dbReference type="ARBA" id="ARBA00022968"/>
    </source>
</evidence>
<dbReference type="SUPFAM" id="SSF53448">
    <property type="entry name" value="Nucleotide-diphospho-sugar transferases"/>
    <property type="match status" value="1"/>
</dbReference>
<evidence type="ECO:0000256" key="11">
    <source>
        <dbReference type="ARBA" id="ARBA00038854"/>
    </source>
</evidence>
<evidence type="ECO:0000256" key="2">
    <source>
        <dbReference type="ARBA" id="ARBA00006351"/>
    </source>
</evidence>
<dbReference type="GO" id="GO:0016266">
    <property type="term" value="P:protein O-linked glycosylation via N-acetyl-galactosamine"/>
    <property type="evidence" value="ECO:0007669"/>
    <property type="project" value="TreeGrafter"/>
</dbReference>
<evidence type="ECO:0000313" key="14">
    <source>
        <dbReference type="Proteomes" id="UP001286313"/>
    </source>
</evidence>
<protein>
    <recommendedName>
        <fullName evidence="11">UDP-D-xylose:beta-D-glucoside alpha-1,3-D-xylosyltransferase</fullName>
        <ecNumber evidence="11">2.4.2.42</ecNumber>
    </recommendedName>
</protein>
<evidence type="ECO:0000256" key="4">
    <source>
        <dbReference type="ARBA" id="ARBA00022679"/>
    </source>
</evidence>
<keyword evidence="5" id="KW-0812">Transmembrane</keyword>
<evidence type="ECO:0000256" key="1">
    <source>
        <dbReference type="ARBA" id="ARBA00004606"/>
    </source>
</evidence>
<dbReference type="EMBL" id="JAWQEG010000812">
    <property type="protein sequence ID" value="KAK3885295.1"/>
    <property type="molecule type" value="Genomic_DNA"/>
</dbReference>
<keyword evidence="9" id="KW-0325">Glycoprotein</keyword>
<dbReference type="PANTHER" id="PTHR46012:SF2">
    <property type="entry name" value="IP22168P"/>
    <property type="match status" value="1"/>
</dbReference>
<evidence type="ECO:0000256" key="8">
    <source>
        <dbReference type="ARBA" id="ARBA00023136"/>
    </source>
</evidence>
<dbReference type="Proteomes" id="UP001286313">
    <property type="component" value="Unassembled WGS sequence"/>
</dbReference>
<comment type="catalytic activity">
    <reaction evidence="12">
        <text>3-O-(beta-D-glucosyl)-L-seryl-[EGF-like domain protein] + UDP-alpha-D-xylose = 3-O-[alpha-D-xylosyl-(1-&gt;3)-beta-D-glucosyl]-L-seryl-[EGF-like domain protein] + UDP + H(+)</text>
        <dbReference type="Rhea" id="RHEA:56064"/>
        <dbReference type="Rhea" id="RHEA-COMP:14610"/>
        <dbReference type="Rhea" id="RHEA-COMP:14611"/>
        <dbReference type="ChEBI" id="CHEBI:15378"/>
        <dbReference type="ChEBI" id="CHEBI:57632"/>
        <dbReference type="ChEBI" id="CHEBI:58223"/>
        <dbReference type="ChEBI" id="CHEBI:140575"/>
        <dbReference type="ChEBI" id="CHEBI:140576"/>
        <dbReference type="EC" id="2.4.2.42"/>
    </reaction>
</comment>
<organism evidence="13 14">
    <name type="scientific">Petrolisthes cinctipes</name>
    <name type="common">Flat porcelain crab</name>
    <dbReference type="NCBI Taxonomy" id="88211"/>
    <lineage>
        <taxon>Eukaryota</taxon>
        <taxon>Metazoa</taxon>
        <taxon>Ecdysozoa</taxon>
        <taxon>Arthropoda</taxon>
        <taxon>Crustacea</taxon>
        <taxon>Multicrustacea</taxon>
        <taxon>Malacostraca</taxon>
        <taxon>Eumalacostraca</taxon>
        <taxon>Eucarida</taxon>
        <taxon>Decapoda</taxon>
        <taxon>Pleocyemata</taxon>
        <taxon>Anomura</taxon>
        <taxon>Galatheoidea</taxon>
        <taxon>Porcellanidae</taxon>
        <taxon>Petrolisthes</taxon>
    </lineage>
</organism>
<evidence type="ECO:0000313" key="13">
    <source>
        <dbReference type="EMBL" id="KAK3885295.1"/>
    </source>
</evidence>
<evidence type="ECO:0000256" key="12">
    <source>
        <dbReference type="ARBA" id="ARBA00049181"/>
    </source>
</evidence>
<evidence type="ECO:0000256" key="3">
    <source>
        <dbReference type="ARBA" id="ARBA00022676"/>
    </source>
</evidence>
<comment type="function">
    <text evidence="10">Glycosyltransferase which elongates the O-linked glucose attached to EGF-like repeats in the extracellular domain of Notch proteins by catalyzing the addition of xylose.</text>
</comment>
<accession>A0AAE1KXC8</accession>
<dbReference type="GO" id="GO:0140563">
    <property type="term" value="F:UDP-D-xylose:beta-D-glucoside alpha-1,3-D-xylosyltransferase activity"/>
    <property type="evidence" value="ECO:0007669"/>
    <property type="project" value="UniProtKB-EC"/>
</dbReference>
<dbReference type="Gene3D" id="3.90.550.10">
    <property type="entry name" value="Spore Coat Polysaccharide Biosynthesis Protein SpsA, Chain A"/>
    <property type="match status" value="1"/>
</dbReference>
<evidence type="ECO:0000256" key="7">
    <source>
        <dbReference type="ARBA" id="ARBA00022989"/>
    </source>
</evidence>
<keyword evidence="8" id="KW-0472">Membrane</keyword>
<dbReference type="InterPro" id="IPR029044">
    <property type="entry name" value="Nucleotide-diphossugar_trans"/>
</dbReference>
<comment type="similarity">
    <text evidence="2">Belongs to the glycosyltransferase 8 family.</text>
</comment>
<comment type="subcellular location">
    <subcellularLocation>
        <location evidence="1">Membrane</location>
        <topology evidence="1">Single-pass type II membrane protein</topology>
    </subcellularLocation>
</comment>
<keyword evidence="14" id="KW-1185">Reference proteome</keyword>
<comment type="caution">
    <text evidence="13">The sequence shown here is derived from an EMBL/GenBank/DDBJ whole genome shotgun (WGS) entry which is preliminary data.</text>
</comment>
<dbReference type="EC" id="2.4.2.42" evidence="11"/>
<reference evidence="13" key="1">
    <citation type="submission" date="2023-10" db="EMBL/GenBank/DDBJ databases">
        <title>Genome assemblies of two species of porcelain crab, Petrolisthes cinctipes and Petrolisthes manimaculis (Anomura: Porcellanidae).</title>
        <authorList>
            <person name="Angst P."/>
        </authorList>
    </citation>
    <scope>NUCLEOTIDE SEQUENCE</scope>
    <source>
        <strain evidence="13">PB745_01</strain>
        <tissue evidence="13">Gill</tissue>
    </source>
</reference>
<sequence>MLGVTGDVTRVLDLGSADLKLTSSVSSKLTSAATSPLLLTDTHQQRLNEAPKKIVNVYGDERSLNQSDRIIIETHVPKVVTTTKSVRLRSANTKHRMVLAVVCCGNRVNETMTMLKSAATLSHSPLKIIVFTEDDLKPIFRNMYTSWPADVSERITLDLHSITFPADQDAAAWRKLFKPCASQRLFMPSLLSDVDALLYVDTDVVFLAPLEELWRHFQAMNSSHLAAMAPEHEDLATGWYNRFAKHPYYGRLGVNSGVMLMNLTRLRQFGWEEYVVPIYKHYKLAITWGDQDIINIIFHYHPDKLYVYGCEYNFRPDHCMYMSVCKAAEKRGIFVLHGSRSTFHTTKQPAFKAVYRAWEEYELGQDLRQDLYYPMQRYLLKASNTTCGKIHSTFLKAMGSVVKLR</sequence>